<feature type="non-terminal residue" evidence="2">
    <location>
        <position position="1"/>
    </location>
</feature>
<feature type="compositionally biased region" description="Basic and acidic residues" evidence="1">
    <location>
        <begin position="41"/>
        <end position="53"/>
    </location>
</feature>
<gene>
    <name evidence="2" type="ORF">DBR06_SOUSAS2410071</name>
</gene>
<comment type="caution">
    <text evidence="2">The sequence shown here is derived from an EMBL/GenBank/DDBJ whole genome shotgun (WGS) entry which is preliminary data.</text>
</comment>
<proteinExistence type="predicted"/>
<evidence type="ECO:0000256" key="1">
    <source>
        <dbReference type="SAM" id="MobiDB-lite"/>
    </source>
</evidence>
<dbReference type="AlphaFoldDB" id="A0A484H1U4"/>
<organism evidence="2 3">
    <name type="scientific">Sousa chinensis</name>
    <name type="common">Indo-pacific humpbacked dolphin</name>
    <name type="synonym">Steno chinensis</name>
    <dbReference type="NCBI Taxonomy" id="103600"/>
    <lineage>
        <taxon>Eukaryota</taxon>
        <taxon>Metazoa</taxon>
        <taxon>Chordata</taxon>
        <taxon>Craniata</taxon>
        <taxon>Vertebrata</taxon>
        <taxon>Euteleostomi</taxon>
        <taxon>Mammalia</taxon>
        <taxon>Eutheria</taxon>
        <taxon>Laurasiatheria</taxon>
        <taxon>Artiodactyla</taxon>
        <taxon>Whippomorpha</taxon>
        <taxon>Cetacea</taxon>
        <taxon>Odontoceti</taxon>
        <taxon>Delphinidae</taxon>
        <taxon>Sousa</taxon>
    </lineage>
</organism>
<dbReference type="EMBL" id="QWLN02000859">
    <property type="protein sequence ID" value="TEA41819.1"/>
    <property type="molecule type" value="Genomic_DNA"/>
</dbReference>
<evidence type="ECO:0000313" key="2">
    <source>
        <dbReference type="EMBL" id="TEA41819.1"/>
    </source>
</evidence>
<sequence length="53" mass="5763">SLVVRWLRLCAPNAGDPGSIPGQGTRSHMPQLSVHMPQLKDPARSNEDPACRN</sequence>
<name>A0A484H1U4_SOUCH</name>
<protein>
    <submittedName>
        <fullName evidence="2">Uncharacterized protein</fullName>
    </submittedName>
</protein>
<dbReference type="Proteomes" id="UP000295264">
    <property type="component" value="Unassembled WGS sequence"/>
</dbReference>
<feature type="region of interest" description="Disordered" evidence="1">
    <location>
        <begin position="13"/>
        <end position="53"/>
    </location>
</feature>
<evidence type="ECO:0000313" key="3">
    <source>
        <dbReference type="Proteomes" id="UP000295264"/>
    </source>
</evidence>
<accession>A0A484H1U4</accession>
<reference evidence="2 3" key="1">
    <citation type="journal article" date="2018" name="Genomics">
        <title>Molecular footprints of inshore aquatic adaptation in Indo-Pacific humpback dolphin (Sousa chinensis).</title>
        <authorList>
            <person name="Ming Y."/>
            <person name="Jian J."/>
            <person name="Yu F."/>
            <person name="Yu X."/>
            <person name="Wang J."/>
            <person name="Liu W."/>
        </authorList>
    </citation>
    <scope>NUCLEOTIDE SEQUENCE [LARGE SCALE GENOMIC DNA]</scope>
    <source>
        <strain evidence="2">MY-2018</strain>
        <tissue evidence="2">Skin</tissue>
    </source>
</reference>
<keyword evidence="3" id="KW-1185">Reference proteome</keyword>